<feature type="compositionally biased region" description="Low complexity" evidence="5">
    <location>
        <begin position="373"/>
        <end position="395"/>
    </location>
</feature>
<evidence type="ECO:0000313" key="7">
    <source>
        <dbReference type="EMBL" id="KAK1734166.1"/>
    </source>
</evidence>
<dbReference type="GO" id="GO:0005634">
    <property type="term" value="C:nucleus"/>
    <property type="evidence" value="ECO:0007669"/>
    <property type="project" value="UniProtKB-SubCell"/>
</dbReference>
<feature type="domain" description="HSF-type DNA-binding" evidence="6">
    <location>
        <begin position="65"/>
        <end position="171"/>
    </location>
</feature>
<feature type="compositionally biased region" description="Low complexity" evidence="5">
    <location>
        <begin position="17"/>
        <end position="30"/>
    </location>
</feature>
<dbReference type="GO" id="GO:0043565">
    <property type="term" value="F:sequence-specific DNA binding"/>
    <property type="evidence" value="ECO:0007669"/>
    <property type="project" value="InterPro"/>
</dbReference>
<keyword evidence="8" id="KW-1185">Reference proteome</keyword>
<keyword evidence="3" id="KW-0539">Nucleus</keyword>
<name>A0AAD8XUK1_9STRA</name>
<dbReference type="Gene3D" id="1.10.10.10">
    <property type="entry name" value="Winged helix-like DNA-binding domain superfamily/Winged helix DNA-binding domain"/>
    <property type="match status" value="1"/>
</dbReference>
<dbReference type="EMBL" id="JATAAI010000041">
    <property type="protein sequence ID" value="KAK1734166.1"/>
    <property type="molecule type" value="Genomic_DNA"/>
</dbReference>
<evidence type="ECO:0000259" key="6">
    <source>
        <dbReference type="SMART" id="SM00415"/>
    </source>
</evidence>
<comment type="caution">
    <text evidence="7">The sequence shown here is derived from an EMBL/GenBank/DDBJ whole genome shotgun (WGS) entry which is preliminary data.</text>
</comment>
<dbReference type="GO" id="GO:0003700">
    <property type="term" value="F:DNA-binding transcription factor activity"/>
    <property type="evidence" value="ECO:0007669"/>
    <property type="project" value="InterPro"/>
</dbReference>
<sequence>MSSSPPPTTDHADKKSPAAASVADASLPAVEDLGKETTLSTGDSIETAPSNDNQAATNAEVGFLQGKTFAQKMHTLLAKPNYSSIISWNEAGTTVVIHDVDAFISTVMPVHFQHSQFDSFTRRMRRWGFRVANHRSPSSTSPEQGQSTAMEFSSENFLRDQPELCLLMKDERQAKRKFQFLDRNVREADGFDSNPGPAVGVVHYPSTPASRSVHVKPSSKKRRPITVHYPPSLSNMNIGNNPSQSQLQSELTSTADGRFNAVMNHGYLHNYSQQTSIPSMISPHQQSFHNAMPMMNMMMPPPPQQLNYPTYGYGAPPPQAPGLGFGPTPPVFQYPTPDGYQQYPAPDGYQPYLHEQQQQHIMSMMDARASTAASASTALLLSSSSEESPDLDLLPTKTSPTKDRI</sequence>
<feature type="compositionally biased region" description="Polar residues" evidence="5">
    <location>
        <begin position="37"/>
        <end position="54"/>
    </location>
</feature>
<organism evidence="7 8">
    <name type="scientific">Skeletonema marinoi</name>
    <dbReference type="NCBI Taxonomy" id="267567"/>
    <lineage>
        <taxon>Eukaryota</taxon>
        <taxon>Sar</taxon>
        <taxon>Stramenopiles</taxon>
        <taxon>Ochrophyta</taxon>
        <taxon>Bacillariophyta</taxon>
        <taxon>Coscinodiscophyceae</taxon>
        <taxon>Thalassiosirophycidae</taxon>
        <taxon>Thalassiosirales</taxon>
        <taxon>Skeletonemataceae</taxon>
        <taxon>Skeletonema</taxon>
        <taxon>Skeletonema marinoi-dohrnii complex</taxon>
    </lineage>
</organism>
<protein>
    <submittedName>
        <fullName evidence="7">Heat shock factor family protein</fullName>
    </submittedName>
</protein>
<dbReference type="SMART" id="SM00415">
    <property type="entry name" value="HSF"/>
    <property type="match status" value="1"/>
</dbReference>
<gene>
    <name evidence="7" type="ORF">QTG54_015169</name>
</gene>
<dbReference type="PANTHER" id="PTHR10015">
    <property type="entry name" value="HEAT SHOCK TRANSCRIPTION FACTOR"/>
    <property type="match status" value="1"/>
</dbReference>
<keyword evidence="2" id="KW-0238">DNA-binding</keyword>
<evidence type="ECO:0000256" key="5">
    <source>
        <dbReference type="SAM" id="MobiDB-lite"/>
    </source>
</evidence>
<dbReference type="PANTHER" id="PTHR10015:SF206">
    <property type="entry name" value="HSF-TYPE DNA-BINDING DOMAIN-CONTAINING PROTEIN"/>
    <property type="match status" value="1"/>
</dbReference>
<evidence type="ECO:0000256" key="2">
    <source>
        <dbReference type="ARBA" id="ARBA00023125"/>
    </source>
</evidence>
<keyword evidence="7" id="KW-0346">Stress response</keyword>
<feature type="region of interest" description="Disordered" evidence="5">
    <location>
        <begin position="1"/>
        <end position="54"/>
    </location>
</feature>
<dbReference type="SUPFAM" id="SSF46785">
    <property type="entry name" value="Winged helix' DNA-binding domain"/>
    <property type="match status" value="1"/>
</dbReference>
<comment type="similarity">
    <text evidence="4">Belongs to the HSF family.</text>
</comment>
<evidence type="ECO:0000256" key="1">
    <source>
        <dbReference type="ARBA" id="ARBA00004123"/>
    </source>
</evidence>
<dbReference type="AlphaFoldDB" id="A0AAD8XUK1"/>
<dbReference type="Pfam" id="PF00447">
    <property type="entry name" value="HSF_DNA-bind"/>
    <property type="match status" value="1"/>
</dbReference>
<evidence type="ECO:0000313" key="8">
    <source>
        <dbReference type="Proteomes" id="UP001224775"/>
    </source>
</evidence>
<feature type="region of interest" description="Disordered" evidence="5">
    <location>
        <begin position="373"/>
        <end position="405"/>
    </location>
</feature>
<dbReference type="InterPro" id="IPR000232">
    <property type="entry name" value="HSF_DNA-bd"/>
</dbReference>
<dbReference type="Proteomes" id="UP001224775">
    <property type="component" value="Unassembled WGS sequence"/>
</dbReference>
<proteinExistence type="inferred from homology"/>
<accession>A0AAD8XUK1</accession>
<reference evidence="7" key="1">
    <citation type="submission" date="2023-06" db="EMBL/GenBank/DDBJ databases">
        <title>Survivors Of The Sea: Transcriptome response of Skeletonema marinoi to long-term dormancy.</title>
        <authorList>
            <person name="Pinder M.I.M."/>
            <person name="Kourtchenko O."/>
            <person name="Robertson E.K."/>
            <person name="Larsson T."/>
            <person name="Maumus F."/>
            <person name="Osuna-Cruz C.M."/>
            <person name="Vancaester E."/>
            <person name="Stenow R."/>
            <person name="Vandepoele K."/>
            <person name="Ploug H."/>
            <person name="Bruchert V."/>
            <person name="Godhe A."/>
            <person name="Topel M."/>
        </authorList>
    </citation>
    <scope>NUCLEOTIDE SEQUENCE</scope>
    <source>
        <strain evidence="7">R05AC</strain>
    </source>
</reference>
<comment type="subcellular location">
    <subcellularLocation>
        <location evidence="1">Nucleus</location>
    </subcellularLocation>
</comment>
<evidence type="ECO:0000256" key="3">
    <source>
        <dbReference type="ARBA" id="ARBA00023242"/>
    </source>
</evidence>
<dbReference type="InterPro" id="IPR036388">
    <property type="entry name" value="WH-like_DNA-bd_sf"/>
</dbReference>
<dbReference type="PRINTS" id="PR00056">
    <property type="entry name" value="HSFDOMAIN"/>
</dbReference>
<evidence type="ECO:0000256" key="4">
    <source>
        <dbReference type="RuleBase" id="RU004020"/>
    </source>
</evidence>
<dbReference type="InterPro" id="IPR036390">
    <property type="entry name" value="WH_DNA-bd_sf"/>
</dbReference>